<dbReference type="NCBIfam" id="TIGR01615">
    <property type="entry name" value="A_thal_3542"/>
    <property type="match status" value="1"/>
</dbReference>
<evidence type="ECO:0000256" key="1">
    <source>
        <dbReference type="SAM" id="MobiDB-lite"/>
    </source>
</evidence>
<organism evidence="2 3">
    <name type="scientific">Ilex paraguariensis</name>
    <name type="common">yerba mate</name>
    <dbReference type="NCBI Taxonomy" id="185542"/>
    <lineage>
        <taxon>Eukaryota</taxon>
        <taxon>Viridiplantae</taxon>
        <taxon>Streptophyta</taxon>
        <taxon>Embryophyta</taxon>
        <taxon>Tracheophyta</taxon>
        <taxon>Spermatophyta</taxon>
        <taxon>Magnoliopsida</taxon>
        <taxon>eudicotyledons</taxon>
        <taxon>Gunneridae</taxon>
        <taxon>Pentapetalae</taxon>
        <taxon>asterids</taxon>
        <taxon>campanulids</taxon>
        <taxon>Aquifoliales</taxon>
        <taxon>Aquifoliaceae</taxon>
        <taxon>Ilex</taxon>
    </lineage>
</organism>
<sequence>MAKNLVRSKRITAAFDDVARARLCETSGSEHSAAAEDSVADLSDLVDSFLEREGRDGGGGEEERERRSEREEGQEEERRGRCEDEETKELVRGLVDGYEGEEYGGGVTVKRLVCEEVEMALRSLGTDSLSSEVKRGVMSWLRHRGFNAGLCKSRWEKSAGHPAGKYEYIDILISKTRYIIEVSLSKEFTIARPTLNYASLLQLFPQVCMFNEGELKQVVRLMCAAMRESLKKSDLHAPPWRRNGYVQAKWFGPYKRMTNTEELEPAKSLYGVEMVAGGSVVGFETSMALHGGCRGEIVGKGGLHVGNLRAVFNGMPW</sequence>
<dbReference type="InterPro" id="IPR006502">
    <property type="entry name" value="PDDEXK-like"/>
</dbReference>
<comment type="caution">
    <text evidence="2">The sequence shown here is derived from an EMBL/GenBank/DDBJ whole genome shotgun (WGS) entry which is preliminary data.</text>
</comment>
<dbReference type="AlphaFoldDB" id="A0ABC8QQT2"/>
<protein>
    <recommendedName>
        <fullName evidence="4">DUF506 family protein</fullName>
    </recommendedName>
</protein>
<evidence type="ECO:0008006" key="4">
    <source>
        <dbReference type="Google" id="ProtNLM"/>
    </source>
</evidence>
<reference evidence="2 3" key="1">
    <citation type="submission" date="2024-02" db="EMBL/GenBank/DDBJ databases">
        <authorList>
            <person name="Vignale AGUSTIN F."/>
            <person name="Sosa J E."/>
            <person name="Modenutti C."/>
        </authorList>
    </citation>
    <scope>NUCLEOTIDE SEQUENCE [LARGE SCALE GENOMIC DNA]</scope>
</reference>
<dbReference type="Proteomes" id="UP001642360">
    <property type="component" value="Unassembled WGS sequence"/>
</dbReference>
<proteinExistence type="predicted"/>
<accession>A0ABC8QQT2</accession>
<evidence type="ECO:0000313" key="2">
    <source>
        <dbReference type="EMBL" id="CAK9134752.1"/>
    </source>
</evidence>
<dbReference type="Pfam" id="PF04720">
    <property type="entry name" value="PDDEXK_6"/>
    <property type="match status" value="1"/>
</dbReference>
<feature type="compositionally biased region" description="Basic and acidic residues" evidence="1">
    <location>
        <begin position="50"/>
        <end position="82"/>
    </location>
</feature>
<dbReference type="EMBL" id="CAUOFW020000559">
    <property type="protein sequence ID" value="CAK9134752.1"/>
    <property type="molecule type" value="Genomic_DNA"/>
</dbReference>
<gene>
    <name evidence="2" type="ORF">ILEXP_LOCUS1680</name>
</gene>
<evidence type="ECO:0000313" key="3">
    <source>
        <dbReference type="Proteomes" id="UP001642360"/>
    </source>
</evidence>
<dbReference type="PANTHER" id="PTHR31579">
    <property type="entry name" value="OS03G0796600 PROTEIN"/>
    <property type="match status" value="1"/>
</dbReference>
<feature type="region of interest" description="Disordered" evidence="1">
    <location>
        <begin position="50"/>
        <end position="85"/>
    </location>
</feature>
<name>A0ABC8QQT2_9AQUA</name>
<dbReference type="PANTHER" id="PTHR31579:SF69">
    <property type="entry name" value="DUF506 DOMAIN-CONTAINING PROTEIN"/>
    <property type="match status" value="1"/>
</dbReference>
<keyword evidence="3" id="KW-1185">Reference proteome</keyword>